<evidence type="ECO:0000313" key="3">
    <source>
        <dbReference type="Proteomes" id="UP000676246"/>
    </source>
</evidence>
<accession>A0A940Y716</accession>
<dbReference type="InterPro" id="IPR045445">
    <property type="entry name" value="DUF6502"/>
</dbReference>
<feature type="region of interest" description="Disordered" evidence="1">
    <location>
        <begin position="267"/>
        <end position="294"/>
    </location>
</feature>
<dbReference type="Pfam" id="PF20112">
    <property type="entry name" value="DUF6502"/>
    <property type="match status" value="1"/>
</dbReference>
<protein>
    <submittedName>
        <fullName evidence="2">Uncharacterized protein</fullName>
    </submittedName>
</protein>
<organism evidence="2 3">
    <name type="scientific">Ideonella alba</name>
    <dbReference type="NCBI Taxonomy" id="2824118"/>
    <lineage>
        <taxon>Bacteria</taxon>
        <taxon>Pseudomonadati</taxon>
        <taxon>Pseudomonadota</taxon>
        <taxon>Betaproteobacteria</taxon>
        <taxon>Burkholderiales</taxon>
        <taxon>Sphaerotilaceae</taxon>
        <taxon>Ideonella</taxon>
    </lineage>
</organism>
<sequence>MSQEIPDELPADQQAMLEAANATLLPLARLAVARGVHFGVIEERLKQAFVQAAREANPGTQPHRQVSRVSATTGINRREVTRLIHGHLQQARPRRPVAAEIYLHWQIDPDYRDSQGQPATLPRQGAKPSFETLAREITSDVHPRSLLDDMVRLGYCRLVDDGARVAFERDGAVPANDLPRLIRVLGDNVGAHFMAAVENALRDDKPFFERALVAHEVPQSAVPEVKRLVSEHWAEFRGRVVPALERLIEEGADSDEPRRRLLLGIYHHDATETPPPAPATMPSEPPADPSAPAR</sequence>
<feature type="compositionally biased region" description="Pro residues" evidence="1">
    <location>
        <begin position="273"/>
        <end position="294"/>
    </location>
</feature>
<proteinExistence type="predicted"/>
<dbReference type="RefSeq" id="WP_210852191.1">
    <property type="nucleotide sequence ID" value="NZ_JAGQDD010000002.1"/>
</dbReference>
<evidence type="ECO:0000256" key="1">
    <source>
        <dbReference type="SAM" id="MobiDB-lite"/>
    </source>
</evidence>
<comment type="caution">
    <text evidence="2">The sequence shown here is derived from an EMBL/GenBank/DDBJ whole genome shotgun (WGS) entry which is preliminary data.</text>
</comment>
<keyword evidence="3" id="KW-1185">Reference proteome</keyword>
<evidence type="ECO:0000313" key="2">
    <source>
        <dbReference type="EMBL" id="MBQ0929953.1"/>
    </source>
</evidence>
<reference evidence="2 3" key="1">
    <citation type="submission" date="2021-04" db="EMBL/GenBank/DDBJ databases">
        <title>The genome sequence of Ideonella sp. 3Y2.</title>
        <authorList>
            <person name="Liu Y."/>
        </authorList>
    </citation>
    <scope>NUCLEOTIDE SEQUENCE [LARGE SCALE GENOMIC DNA]</scope>
    <source>
        <strain evidence="2 3">3Y2</strain>
    </source>
</reference>
<gene>
    <name evidence="2" type="ORF">KAK03_05585</name>
</gene>
<dbReference type="Proteomes" id="UP000676246">
    <property type="component" value="Unassembled WGS sequence"/>
</dbReference>
<dbReference type="EMBL" id="JAGQDD010000002">
    <property type="protein sequence ID" value="MBQ0929953.1"/>
    <property type="molecule type" value="Genomic_DNA"/>
</dbReference>
<dbReference type="AlphaFoldDB" id="A0A940Y716"/>
<name>A0A940Y716_9BURK</name>